<dbReference type="AlphaFoldDB" id="A0A485N175"/>
<accession>A0A485N175</accession>
<evidence type="ECO:0000259" key="8">
    <source>
        <dbReference type="PROSITE" id="PS50879"/>
    </source>
</evidence>
<keyword evidence="5" id="KW-0378">Hydrolase</keyword>
<keyword evidence="6" id="KW-0695">RNA-directed DNA polymerase</keyword>
<keyword evidence="9" id="KW-0645">Protease</keyword>
<proteinExistence type="predicted"/>
<evidence type="ECO:0000256" key="5">
    <source>
        <dbReference type="ARBA" id="ARBA00022801"/>
    </source>
</evidence>
<keyword evidence="1" id="KW-0808">Transferase</keyword>
<sequence>MLVEEASKLTLGQDLQITGPHAVASLLRSPPDRWIDARHLQDQVLPLDPPRITFLKTEALNPAALLPDGDSEAPRHDCLETGSTLTGLRGDLRERPLPKVDFELFSDGSRFVKDGLRHAGAAVVTQDQVIGAQALDTSAQRAELMARAQALGWAKGKTVNVFTDRRYACATTHVPGAPYKERGPFTSGGKEIKNTEILALLEASWLPKKVAIIHRKSHQKTDSPQAKGNAVADATAKATCSPD</sequence>
<dbReference type="InterPro" id="IPR002156">
    <property type="entry name" value="RNaseH_domain"/>
</dbReference>
<dbReference type="PROSITE" id="PS50879">
    <property type="entry name" value="RNASE_H_1"/>
    <property type="match status" value="1"/>
</dbReference>
<feature type="domain" description="RNase H type-1" evidence="8">
    <location>
        <begin position="98"/>
        <end position="241"/>
    </location>
</feature>
<dbReference type="Gene3D" id="3.30.420.10">
    <property type="entry name" value="Ribonuclease H-like superfamily/Ribonuclease H"/>
    <property type="match status" value="1"/>
</dbReference>
<dbReference type="PANTHER" id="PTHR41694:SF5">
    <property type="entry name" value="RIBONUCLEASE H"/>
    <property type="match status" value="1"/>
</dbReference>
<gene>
    <name evidence="9" type="ORF">LYPA_23C002830</name>
</gene>
<keyword evidence="10" id="KW-1185">Reference proteome</keyword>
<feature type="region of interest" description="Disordered" evidence="7">
    <location>
        <begin position="216"/>
        <end position="243"/>
    </location>
</feature>
<evidence type="ECO:0000256" key="4">
    <source>
        <dbReference type="ARBA" id="ARBA00022759"/>
    </source>
</evidence>
<reference evidence="9 10" key="1">
    <citation type="submission" date="2019-01" db="EMBL/GenBank/DDBJ databases">
        <authorList>
            <person name="Alioto T."/>
            <person name="Alioto T."/>
        </authorList>
    </citation>
    <scope>NUCLEOTIDE SEQUENCE [LARGE SCALE GENOMIC DNA]</scope>
</reference>
<dbReference type="SUPFAM" id="SSF53098">
    <property type="entry name" value="Ribonuclease H-like"/>
    <property type="match status" value="1"/>
</dbReference>
<keyword evidence="2" id="KW-0548">Nucleotidyltransferase</keyword>
<name>A0A485N175_LYNPA</name>
<keyword evidence="3" id="KW-0540">Nuclease</keyword>
<dbReference type="GO" id="GO:0006508">
    <property type="term" value="P:proteolysis"/>
    <property type="evidence" value="ECO:0007669"/>
    <property type="project" value="UniProtKB-KW"/>
</dbReference>
<dbReference type="InterPro" id="IPR012337">
    <property type="entry name" value="RNaseH-like_sf"/>
</dbReference>
<dbReference type="InterPro" id="IPR036397">
    <property type="entry name" value="RNaseH_sf"/>
</dbReference>
<evidence type="ECO:0000313" key="9">
    <source>
        <dbReference type="EMBL" id="VFV25796.1"/>
    </source>
</evidence>
<dbReference type="Pfam" id="PF00075">
    <property type="entry name" value="RNase_H"/>
    <property type="match status" value="1"/>
</dbReference>
<evidence type="ECO:0000313" key="10">
    <source>
        <dbReference type="Proteomes" id="UP000386466"/>
    </source>
</evidence>
<evidence type="ECO:0000256" key="7">
    <source>
        <dbReference type="SAM" id="MobiDB-lite"/>
    </source>
</evidence>
<dbReference type="GO" id="GO:0004523">
    <property type="term" value="F:RNA-DNA hybrid ribonuclease activity"/>
    <property type="evidence" value="ECO:0007669"/>
    <property type="project" value="InterPro"/>
</dbReference>
<dbReference type="CDD" id="cd09273">
    <property type="entry name" value="RNase_HI_RT_Bel"/>
    <property type="match status" value="1"/>
</dbReference>
<keyword evidence="4" id="KW-0255">Endonuclease</keyword>
<dbReference type="EMBL" id="CAAGRJ010008018">
    <property type="protein sequence ID" value="VFV25796.1"/>
    <property type="molecule type" value="Genomic_DNA"/>
</dbReference>
<dbReference type="PANTHER" id="PTHR41694">
    <property type="entry name" value="ENDOGENOUS RETROVIRUS GROUP K MEMBER POL PROTEIN"/>
    <property type="match status" value="1"/>
</dbReference>
<dbReference type="GO" id="GO:0003964">
    <property type="term" value="F:RNA-directed DNA polymerase activity"/>
    <property type="evidence" value="ECO:0007669"/>
    <property type="project" value="UniProtKB-KW"/>
</dbReference>
<evidence type="ECO:0000256" key="1">
    <source>
        <dbReference type="ARBA" id="ARBA00022679"/>
    </source>
</evidence>
<evidence type="ECO:0000256" key="3">
    <source>
        <dbReference type="ARBA" id="ARBA00022722"/>
    </source>
</evidence>
<protein>
    <submittedName>
        <fullName evidence="9">Protease polymerase</fullName>
    </submittedName>
</protein>
<evidence type="ECO:0000256" key="2">
    <source>
        <dbReference type="ARBA" id="ARBA00022695"/>
    </source>
</evidence>
<dbReference type="GO" id="GO:0003676">
    <property type="term" value="F:nucleic acid binding"/>
    <property type="evidence" value="ECO:0007669"/>
    <property type="project" value="InterPro"/>
</dbReference>
<organism evidence="9 10">
    <name type="scientific">Lynx pardinus</name>
    <name type="common">Iberian lynx</name>
    <name type="synonym">Felis pardina</name>
    <dbReference type="NCBI Taxonomy" id="191816"/>
    <lineage>
        <taxon>Eukaryota</taxon>
        <taxon>Metazoa</taxon>
        <taxon>Chordata</taxon>
        <taxon>Craniata</taxon>
        <taxon>Vertebrata</taxon>
        <taxon>Euteleostomi</taxon>
        <taxon>Mammalia</taxon>
        <taxon>Eutheria</taxon>
        <taxon>Laurasiatheria</taxon>
        <taxon>Carnivora</taxon>
        <taxon>Feliformia</taxon>
        <taxon>Felidae</taxon>
        <taxon>Felinae</taxon>
        <taxon>Lynx</taxon>
    </lineage>
</organism>
<dbReference type="GO" id="GO:0008233">
    <property type="term" value="F:peptidase activity"/>
    <property type="evidence" value="ECO:0007669"/>
    <property type="project" value="UniProtKB-KW"/>
</dbReference>
<evidence type="ECO:0000256" key="6">
    <source>
        <dbReference type="ARBA" id="ARBA00022918"/>
    </source>
</evidence>
<dbReference type="Proteomes" id="UP000386466">
    <property type="component" value="Unassembled WGS sequence"/>
</dbReference>